<dbReference type="PATRIC" id="fig|1229521.3.peg.4092"/>
<dbReference type="RefSeq" id="WP_036515025.1">
    <property type="nucleotide sequence ID" value="NZ_AONB01000056.1"/>
</dbReference>
<evidence type="ECO:0000259" key="7">
    <source>
        <dbReference type="Pfam" id="PF05598"/>
    </source>
</evidence>
<evidence type="ECO:0000256" key="4">
    <source>
        <dbReference type="ARBA" id="ARBA00023125"/>
    </source>
</evidence>
<dbReference type="AlphaFoldDB" id="W9UP74"/>
<comment type="caution">
    <text evidence="8">The sequence shown here is derived from an EMBL/GenBank/DDBJ whole genome shotgun (WGS) entry which is preliminary data.</text>
</comment>
<keyword evidence="5" id="KW-0233">DNA recombination</keyword>
<dbReference type="InterPro" id="IPR008490">
    <property type="entry name" value="Transposase_InsH_N"/>
</dbReference>
<dbReference type="OrthoDB" id="9774608at2"/>
<evidence type="ECO:0000313" key="8">
    <source>
        <dbReference type="EMBL" id="EXJ09008.1"/>
    </source>
</evidence>
<evidence type="ECO:0000313" key="9">
    <source>
        <dbReference type="Proteomes" id="UP000019464"/>
    </source>
</evidence>
<feature type="domain" description="Transposase InsH N-terminal" evidence="7">
    <location>
        <begin position="18"/>
        <end position="110"/>
    </location>
</feature>
<name>W9UP74_9GAMM</name>
<evidence type="ECO:0000256" key="2">
    <source>
        <dbReference type="ARBA" id="ARBA00010075"/>
    </source>
</evidence>
<dbReference type="Pfam" id="PF01609">
    <property type="entry name" value="DDE_Tnp_1"/>
    <property type="match status" value="1"/>
</dbReference>
<dbReference type="NCBIfam" id="NF033581">
    <property type="entry name" value="transpos_IS5_4"/>
    <property type="match status" value="1"/>
</dbReference>
<dbReference type="GO" id="GO:0004803">
    <property type="term" value="F:transposase activity"/>
    <property type="evidence" value="ECO:0007669"/>
    <property type="project" value="InterPro"/>
</dbReference>
<feature type="domain" description="Transposase IS4-like" evidence="6">
    <location>
        <begin position="137"/>
        <end position="312"/>
    </location>
</feature>
<sequence>MSHQLTFADSEFSNKRRKTRKEIFLSRMDALLPWPQLLEVVEPFYPKVGNGRRPYPLETMLRIHCMQQWYALSDEAMEDALYEIASMRLFAHLSLDGAIPDRTTIMNFRHLLEKHKLARKILKAVNRWLSESGILMKQGTLVDATIIEAPNSTKNKDKQRDSEMHQTKKGNQWHFGMKAHIGVDAKSGMTHTFTTTSANEHDLNQLGHLLHGEEEFVSADAGYRGAEKREELKDTDVDWLIAERPSKVNALKKQPEKNQRAIKIEFLKASIRAKVEHPFRIIKCQFKFVKARYKGLAKNDNQLAMLFTLANIVRLDQMIRWQPKSA</sequence>
<evidence type="ECO:0000256" key="3">
    <source>
        <dbReference type="ARBA" id="ARBA00022578"/>
    </source>
</evidence>
<evidence type="ECO:0000256" key="5">
    <source>
        <dbReference type="ARBA" id="ARBA00023172"/>
    </source>
</evidence>
<gene>
    <name evidence="8" type="ORF">D791_04067</name>
</gene>
<dbReference type="GO" id="GO:0006313">
    <property type="term" value="P:DNA transposition"/>
    <property type="evidence" value="ECO:0007669"/>
    <property type="project" value="InterPro"/>
</dbReference>
<keyword evidence="4" id="KW-0238">DNA-binding</keyword>
<dbReference type="InterPro" id="IPR002559">
    <property type="entry name" value="Transposase_11"/>
</dbReference>
<dbReference type="PANTHER" id="PTHR35604">
    <property type="entry name" value="TRANSPOSASE INSH FOR INSERTION SEQUENCE ELEMENT IS5A-RELATED"/>
    <property type="match status" value="1"/>
</dbReference>
<dbReference type="InterPro" id="IPR047959">
    <property type="entry name" value="Transpos_IS5"/>
</dbReference>
<accession>W9UP74</accession>
<dbReference type="GO" id="GO:0003677">
    <property type="term" value="F:DNA binding"/>
    <property type="evidence" value="ECO:0007669"/>
    <property type="project" value="UniProtKB-KW"/>
</dbReference>
<dbReference type="Proteomes" id="UP000019464">
    <property type="component" value="Unassembled WGS sequence"/>
</dbReference>
<protein>
    <submittedName>
        <fullName evidence="8">Transposase DDE domain protein</fullName>
    </submittedName>
</protein>
<dbReference type="Pfam" id="PF05598">
    <property type="entry name" value="DUF772"/>
    <property type="match status" value="1"/>
</dbReference>
<evidence type="ECO:0000259" key="6">
    <source>
        <dbReference type="Pfam" id="PF01609"/>
    </source>
</evidence>
<evidence type="ECO:0000256" key="1">
    <source>
        <dbReference type="ARBA" id="ARBA00003544"/>
    </source>
</evidence>
<comment type="function">
    <text evidence="1">Involved in the transposition of the insertion sequence IS5.</text>
</comment>
<keyword evidence="3" id="KW-0815">Transposition</keyword>
<reference evidence="8 9" key="2">
    <citation type="journal article" date="2015" name="Syst. Appl. Microbiol.">
        <title>Nitrincola nitratireducens sp. nov. isolated from a haloalkaline crater lake.</title>
        <authorList>
            <person name="Singh A."/>
            <person name="Vaidya B."/>
            <person name="Tanuku N.R."/>
            <person name="Pinnaka A.K."/>
        </authorList>
    </citation>
    <scope>NUCLEOTIDE SEQUENCE [LARGE SCALE GENOMIC DNA]</scope>
    <source>
        <strain evidence="8 9">AK23</strain>
    </source>
</reference>
<proteinExistence type="inferred from homology"/>
<organism evidence="8 9">
    <name type="scientific">Nitrincola nitratireducens</name>
    <dbReference type="NCBI Taxonomy" id="1229521"/>
    <lineage>
        <taxon>Bacteria</taxon>
        <taxon>Pseudomonadati</taxon>
        <taxon>Pseudomonadota</taxon>
        <taxon>Gammaproteobacteria</taxon>
        <taxon>Oceanospirillales</taxon>
        <taxon>Oceanospirillaceae</taxon>
        <taxon>Nitrincola</taxon>
    </lineage>
</organism>
<keyword evidence="9" id="KW-1185">Reference proteome</keyword>
<dbReference type="PANTHER" id="PTHR35604:SF2">
    <property type="entry name" value="TRANSPOSASE INSH FOR INSERTION SEQUENCE ELEMENT IS5A-RELATED"/>
    <property type="match status" value="1"/>
</dbReference>
<comment type="similarity">
    <text evidence="2">Belongs to the transposase 11 family.</text>
</comment>
<dbReference type="EMBL" id="AONB01000056">
    <property type="protein sequence ID" value="EXJ09008.1"/>
    <property type="molecule type" value="Genomic_DNA"/>
</dbReference>
<reference evidence="9" key="1">
    <citation type="submission" date="2012-11" db="EMBL/GenBank/DDBJ databases">
        <authorList>
            <person name="Singh A."/>
            <person name="Pinnaka A.K."/>
            <person name="Vaidya B."/>
        </authorList>
    </citation>
    <scope>NUCLEOTIDE SEQUENCE [LARGE SCALE GENOMIC DNA]</scope>
    <source>
        <strain evidence="9">AK23</strain>
    </source>
</reference>